<feature type="region of interest" description="Disordered" evidence="1">
    <location>
        <begin position="366"/>
        <end position="387"/>
    </location>
</feature>
<dbReference type="EMBL" id="JATAAI010000018">
    <property type="protein sequence ID" value="KAK1739385.1"/>
    <property type="molecule type" value="Genomic_DNA"/>
</dbReference>
<dbReference type="Gene3D" id="3.40.525.10">
    <property type="entry name" value="CRAL-TRIO lipid binding domain"/>
    <property type="match status" value="1"/>
</dbReference>
<dbReference type="PROSITE" id="PS50191">
    <property type="entry name" value="CRAL_TRIO"/>
    <property type="match status" value="1"/>
</dbReference>
<dbReference type="GO" id="GO:0008526">
    <property type="term" value="F:phosphatidylinositol transfer activity"/>
    <property type="evidence" value="ECO:0007669"/>
    <property type="project" value="TreeGrafter"/>
</dbReference>
<dbReference type="InterPro" id="IPR052578">
    <property type="entry name" value="PI_Transfer_CRAL-TRIO"/>
</dbReference>
<comment type="caution">
    <text evidence="3">The sequence shown here is derived from an EMBL/GenBank/DDBJ whole genome shotgun (WGS) entry which is preliminary data.</text>
</comment>
<feature type="compositionally biased region" description="Polar residues" evidence="1">
    <location>
        <begin position="58"/>
        <end position="72"/>
    </location>
</feature>
<reference evidence="3" key="1">
    <citation type="submission" date="2023-06" db="EMBL/GenBank/DDBJ databases">
        <title>Survivors Of The Sea: Transcriptome response of Skeletonema marinoi to long-term dormancy.</title>
        <authorList>
            <person name="Pinder M.I.M."/>
            <person name="Kourtchenko O."/>
            <person name="Robertson E.K."/>
            <person name="Larsson T."/>
            <person name="Maumus F."/>
            <person name="Osuna-Cruz C.M."/>
            <person name="Vancaester E."/>
            <person name="Stenow R."/>
            <person name="Vandepoele K."/>
            <person name="Ploug H."/>
            <person name="Bruchert V."/>
            <person name="Godhe A."/>
            <person name="Topel M."/>
        </authorList>
    </citation>
    <scope>NUCLEOTIDE SEQUENCE</scope>
    <source>
        <strain evidence="3">R05AC</strain>
    </source>
</reference>
<proteinExistence type="predicted"/>
<dbReference type="PANTHER" id="PTHR45824">
    <property type="entry name" value="GH16843P"/>
    <property type="match status" value="1"/>
</dbReference>
<dbReference type="CDD" id="cd00170">
    <property type="entry name" value="SEC14"/>
    <property type="match status" value="1"/>
</dbReference>
<evidence type="ECO:0000256" key="1">
    <source>
        <dbReference type="SAM" id="MobiDB-lite"/>
    </source>
</evidence>
<accession>A0AAD8Y6A8</accession>
<feature type="region of interest" description="Disordered" evidence="1">
    <location>
        <begin position="1"/>
        <end position="87"/>
    </location>
</feature>
<feature type="compositionally biased region" description="Basic and acidic residues" evidence="1">
    <location>
        <begin position="376"/>
        <end position="387"/>
    </location>
</feature>
<gene>
    <name evidence="3" type="ORF">QTG54_009928</name>
</gene>
<evidence type="ECO:0000313" key="3">
    <source>
        <dbReference type="EMBL" id="KAK1739385.1"/>
    </source>
</evidence>
<sequence>MTDAPPRTPELTAEKHGSTASSNGAKKRRKKSKSNNGNANWNTTNGADNNEGVDADPESSQTVAPSLPSNGVNGVMHAAPTSPKSTSSKQLLQNIVYLIIGIIIGYFGHELHPSESLDETKIGIFKTVLSKHRRKHKEIASDNNSPDVLISAASEEIDRVHPIRHILEGASVFYHVKKQKQAIKATAKTTHKDVAEIEVDWKKWKFGMTDDFQLTSEQSNLVKELEQRVVSKAASIRVCPDGGDEECAEGDKQIASLSGGTDMPGRSFIERVDSVAWGGNDSDSTKWWPRKDAKDPNKLVPGGRLLAGYLKIMKWSLHAKYPHKLCEHGCDSEVSVLHTLEWREKYKPWCVTPKMIQYNKSGFMYRRGNSRPGPRKRLEAEKAKDSESLSTSGHALLFYRPGVTTVEDPDLYGRVMLNAIDSAVADSLVRNKGEIGRFNIIFDCKGFGSKNAPSLTNVKLLFRYLQDHFPDRLGVLVVANLGGMAQMLMKMVLPFVTEDVRAKIHVIPNDEESRREMLLQFIDEDKIPTWLGGKDDYEFDAKEYYKDETCVLSEDEISNFLIDMPYHG</sequence>
<evidence type="ECO:0000259" key="2">
    <source>
        <dbReference type="PROSITE" id="PS50191"/>
    </source>
</evidence>
<dbReference type="Proteomes" id="UP001224775">
    <property type="component" value="Unassembled WGS sequence"/>
</dbReference>
<dbReference type="InterPro" id="IPR036865">
    <property type="entry name" value="CRAL-TRIO_dom_sf"/>
</dbReference>
<evidence type="ECO:0000313" key="4">
    <source>
        <dbReference type="Proteomes" id="UP001224775"/>
    </source>
</evidence>
<dbReference type="SUPFAM" id="SSF52087">
    <property type="entry name" value="CRAL/TRIO domain"/>
    <property type="match status" value="1"/>
</dbReference>
<keyword evidence="4" id="KW-1185">Reference proteome</keyword>
<feature type="compositionally biased region" description="Low complexity" evidence="1">
    <location>
        <begin position="34"/>
        <end position="50"/>
    </location>
</feature>
<name>A0AAD8Y6A8_9STRA</name>
<feature type="domain" description="CRAL-TRIO" evidence="2">
    <location>
        <begin position="374"/>
        <end position="539"/>
    </location>
</feature>
<dbReference type="PANTHER" id="PTHR45824:SF29">
    <property type="entry name" value="GH16843P"/>
    <property type="match status" value="1"/>
</dbReference>
<dbReference type="AlphaFoldDB" id="A0AAD8Y6A8"/>
<dbReference type="InterPro" id="IPR001251">
    <property type="entry name" value="CRAL-TRIO_dom"/>
</dbReference>
<dbReference type="Pfam" id="PF00650">
    <property type="entry name" value="CRAL_TRIO"/>
    <property type="match status" value="1"/>
</dbReference>
<organism evidence="3 4">
    <name type="scientific">Skeletonema marinoi</name>
    <dbReference type="NCBI Taxonomy" id="267567"/>
    <lineage>
        <taxon>Eukaryota</taxon>
        <taxon>Sar</taxon>
        <taxon>Stramenopiles</taxon>
        <taxon>Ochrophyta</taxon>
        <taxon>Bacillariophyta</taxon>
        <taxon>Coscinodiscophyceae</taxon>
        <taxon>Thalassiosirophycidae</taxon>
        <taxon>Thalassiosirales</taxon>
        <taxon>Skeletonemataceae</taxon>
        <taxon>Skeletonema</taxon>
        <taxon>Skeletonema marinoi-dohrnii complex</taxon>
    </lineage>
</organism>
<protein>
    <submittedName>
        <fullName evidence="3">SEC14 family lipid-binding protein</fullName>
    </submittedName>
</protein>
<dbReference type="SMART" id="SM00516">
    <property type="entry name" value="SEC14"/>
    <property type="match status" value="1"/>
</dbReference>